<gene>
    <name evidence="2" type="ORF">Q8A67_019735</name>
</gene>
<sequence length="90" mass="9741">MTRERVKRWIRRAGECQSQQSRPIHVPLPSPFTPCPPLANHNPLDKESRKSLLYSRASRARGGPSVRCVLTGGGVGRGVGGLDQGVVLAL</sequence>
<dbReference type="AlphaFoldDB" id="A0AA88PEP2"/>
<evidence type="ECO:0000256" key="1">
    <source>
        <dbReference type="SAM" id="MobiDB-lite"/>
    </source>
</evidence>
<organism evidence="2 3">
    <name type="scientific">Cirrhinus molitorella</name>
    <name type="common">mud carp</name>
    <dbReference type="NCBI Taxonomy" id="172907"/>
    <lineage>
        <taxon>Eukaryota</taxon>
        <taxon>Metazoa</taxon>
        <taxon>Chordata</taxon>
        <taxon>Craniata</taxon>
        <taxon>Vertebrata</taxon>
        <taxon>Euteleostomi</taxon>
        <taxon>Actinopterygii</taxon>
        <taxon>Neopterygii</taxon>
        <taxon>Teleostei</taxon>
        <taxon>Ostariophysi</taxon>
        <taxon>Cypriniformes</taxon>
        <taxon>Cyprinidae</taxon>
        <taxon>Labeoninae</taxon>
        <taxon>Labeonini</taxon>
        <taxon>Cirrhinus</taxon>
    </lineage>
</organism>
<dbReference type="EMBL" id="JAUYZG010000019">
    <property type="protein sequence ID" value="KAK2878944.1"/>
    <property type="molecule type" value="Genomic_DNA"/>
</dbReference>
<keyword evidence="3" id="KW-1185">Reference proteome</keyword>
<comment type="caution">
    <text evidence="2">The sequence shown here is derived from an EMBL/GenBank/DDBJ whole genome shotgun (WGS) entry which is preliminary data.</text>
</comment>
<name>A0AA88PEP2_9TELE</name>
<feature type="region of interest" description="Disordered" evidence="1">
    <location>
        <begin position="18"/>
        <end position="46"/>
    </location>
</feature>
<evidence type="ECO:0000313" key="2">
    <source>
        <dbReference type="EMBL" id="KAK2878944.1"/>
    </source>
</evidence>
<reference evidence="2" key="1">
    <citation type="submission" date="2023-08" db="EMBL/GenBank/DDBJ databases">
        <title>Chromosome-level Genome Assembly of mud carp (Cirrhinus molitorella).</title>
        <authorList>
            <person name="Liu H."/>
        </authorList>
    </citation>
    <scope>NUCLEOTIDE SEQUENCE</scope>
    <source>
        <strain evidence="2">Prfri</strain>
        <tissue evidence="2">Muscle</tissue>
    </source>
</reference>
<protein>
    <submittedName>
        <fullName evidence="2">Uncharacterized protein</fullName>
    </submittedName>
</protein>
<accession>A0AA88PEP2</accession>
<proteinExistence type="predicted"/>
<evidence type="ECO:0000313" key="3">
    <source>
        <dbReference type="Proteomes" id="UP001187343"/>
    </source>
</evidence>
<dbReference type="Proteomes" id="UP001187343">
    <property type="component" value="Unassembled WGS sequence"/>
</dbReference>
<feature type="compositionally biased region" description="Pro residues" evidence="1">
    <location>
        <begin position="26"/>
        <end position="37"/>
    </location>
</feature>